<dbReference type="GO" id="GO:0031966">
    <property type="term" value="C:mitochondrial membrane"/>
    <property type="evidence" value="ECO:0007669"/>
    <property type="project" value="UniProtKB-SubCell"/>
</dbReference>
<feature type="repeat" description="Solcar" evidence="14">
    <location>
        <begin position="18"/>
        <end position="100"/>
    </location>
</feature>
<evidence type="ECO:0000256" key="1">
    <source>
        <dbReference type="ARBA" id="ARBA00004225"/>
    </source>
</evidence>
<evidence type="ECO:0000256" key="8">
    <source>
        <dbReference type="ARBA" id="ARBA00023136"/>
    </source>
</evidence>
<dbReference type="PANTHER" id="PTHR45758">
    <property type="entry name" value="MITOFERRIN-1-RELATED"/>
    <property type="match status" value="1"/>
</dbReference>
<proteinExistence type="inferred from homology"/>
<evidence type="ECO:0000256" key="14">
    <source>
        <dbReference type="PROSITE-ProRule" id="PRU00282"/>
    </source>
</evidence>
<evidence type="ECO:0000256" key="5">
    <source>
        <dbReference type="ARBA" id="ARBA00022692"/>
    </source>
</evidence>
<dbReference type="Ensembl" id="ENSMCST00000014518.1">
    <property type="protein sequence ID" value="ENSMCSP00000014152.1"/>
    <property type="gene ID" value="ENSMCSG00000010017.1"/>
</dbReference>
<evidence type="ECO:0000256" key="7">
    <source>
        <dbReference type="ARBA" id="ARBA00023128"/>
    </source>
</evidence>
<protein>
    <recommendedName>
        <fullName evidence="11">Mitoferrin-1</fullName>
    </recommendedName>
    <alternativeName>
        <fullName evidence="12">Mitochondrial iron transporter 1</fullName>
    </alternativeName>
    <alternativeName>
        <fullName evidence="13">Solute carrier family 25 member 37</fullName>
    </alternativeName>
</protein>
<keyword evidence="4" id="KW-0406">Ion transport</keyword>
<evidence type="ECO:0000256" key="15">
    <source>
        <dbReference type="RuleBase" id="RU000488"/>
    </source>
</evidence>
<evidence type="ECO:0000256" key="3">
    <source>
        <dbReference type="ARBA" id="ARBA00022448"/>
    </source>
</evidence>
<comment type="subcellular location">
    <subcellularLocation>
        <location evidence="1">Mitochondrion membrane</location>
        <topology evidence="1">Multi-pass membrane protein</topology>
    </subcellularLocation>
</comment>
<keyword evidence="17" id="KW-1185">Reference proteome</keyword>
<evidence type="ECO:0000256" key="11">
    <source>
        <dbReference type="ARBA" id="ARBA00040418"/>
    </source>
</evidence>
<evidence type="ECO:0000256" key="13">
    <source>
        <dbReference type="ARBA" id="ARBA00041894"/>
    </source>
</evidence>
<accession>A0A8C5TZ12</accession>
<comment type="function">
    <text evidence="10">Mitochondrial iron transporter that specifically mediates iron uptake in developing erythroid cells, thereby playing an essential role in heme biosynthesis.</text>
</comment>
<keyword evidence="4" id="KW-0410">Iron transport</keyword>
<comment type="similarity">
    <text evidence="2 15">Belongs to the mitochondrial carrier (TC 2.A.29) family.</text>
</comment>
<dbReference type="PANTHER" id="PTHR45758:SF4">
    <property type="entry name" value="MITOFERRIN-1"/>
    <property type="match status" value="1"/>
</dbReference>
<dbReference type="Gene3D" id="1.50.40.10">
    <property type="entry name" value="Mitochondrial carrier domain"/>
    <property type="match status" value="1"/>
</dbReference>
<evidence type="ECO:0000256" key="6">
    <source>
        <dbReference type="ARBA" id="ARBA00022989"/>
    </source>
</evidence>
<keyword evidence="8 14" id="KW-0472">Membrane</keyword>
<dbReference type="Proteomes" id="UP000694560">
    <property type="component" value="Unplaced"/>
</dbReference>
<dbReference type="SUPFAM" id="SSF103506">
    <property type="entry name" value="Mitochondrial carrier"/>
    <property type="match status" value="1"/>
</dbReference>
<keyword evidence="4" id="KW-0408">Iron</keyword>
<evidence type="ECO:0000313" key="17">
    <source>
        <dbReference type="Proteomes" id="UP000694560"/>
    </source>
</evidence>
<name>A0A8C5TZ12_9PASS</name>
<keyword evidence="7" id="KW-0496">Mitochondrion</keyword>
<keyword evidence="3 15" id="KW-0813">Transport</keyword>
<evidence type="ECO:0000256" key="10">
    <source>
        <dbReference type="ARBA" id="ARBA00037061"/>
    </source>
</evidence>
<reference evidence="16" key="1">
    <citation type="submission" date="2025-08" db="UniProtKB">
        <authorList>
            <consortium name="Ensembl"/>
        </authorList>
    </citation>
    <scope>IDENTIFICATION</scope>
</reference>
<dbReference type="OrthoDB" id="43906at2759"/>
<sequence length="118" mass="12974">MGDDRRGGMGSHGGCDNYTVTVSVTVTIVMGDKWGDSVATRMQSLQPEPRARYRSVFGALREMVLSEGLGRPFRGIHVTALGAGPAHALYFACYEHIKRQLSEVSCTGRRNQPPANWY</sequence>
<evidence type="ECO:0000256" key="12">
    <source>
        <dbReference type="ARBA" id="ARBA00041873"/>
    </source>
</evidence>
<evidence type="ECO:0000313" key="16">
    <source>
        <dbReference type="Ensembl" id="ENSMCSP00000014152.1"/>
    </source>
</evidence>
<dbReference type="AlphaFoldDB" id="A0A8C5TZ12"/>
<evidence type="ECO:0000256" key="2">
    <source>
        <dbReference type="ARBA" id="ARBA00006375"/>
    </source>
</evidence>
<dbReference type="GO" id="GO:0048250">
    <property type="term" value="P:iron import into the mitochondrion"/>
    <property type="evidence" value="ECO:0007669"/>
    <property type="project" value="TreeGrafter"/>
</dbReference>
<evidence type="ECO:0000256" key="4">
    <source>
        <dbReference type="ARBA" id="ARBA00022496"/>
    </source>
</evidence>
<dbReference type="InterPro" id="IPR023395">
    <property type="entry name" value="MCP_dom_sf"/>
</dbReference>
<dbReference type="Pfam" id="PF00153">
    <property type="entry name" value="Mito_carr"/>
    <property type="match status" value="1"/>
</dbReference>
<dbReference type="InterPro" id="IPR018108">
    <property type="entry name" value="MCP_transmembrane"/>
</dbReference>
<keyword evidence="5 14" id="KW-0812">Transmembrane</keyword>
<dbReference type="GO" id="GO:0015093">
    <property type="term" value="F:ferrous iron transmembrane transporter activity"/>
    <property type="evidence" value="ECO:0007669"/>
    <property type="project" value="TreeGrafter"/>
</dbReference>
<comment type="catalytic activity">
    <reaction evidence="9">
        <text>Fe(2+)(in) = Fe(2+)(out)</text>
        <dbReference type="Rhea" id="RHEA:28486"/>
        <dbReference type="ChEBI" id="CHEBI:29033"/>
    </reaction>
</comment>
<reference evidence="16" key="2">
    <citation type="submission" date="2025-09" db="UniProtKB">
        <authorList>
            <consortium name="Ensembl"/>
        </authorList>
    </citation>
    <scope>IDENTIFICATION</scope>
</reference>
<dbReference type="PROSITE" id="PS50920">
    <property type="entry name" value="SOLCAR"/>
    <property type="match status" value="1"/>
</dbReference>
<keyword evidence="6" id="KW-1133">Transmembrane helix</keyword>
<evidence type="ECO:0000256" key="9">
    <source>
        <dbReference type="ARBA" id="ARBA00036243"/>
    </source>
</evidence>
<organism evidence="16 17">
    <name type="scientific">Malurus cyaneus samueli</name>
    <dbReference type="NCBI Taxonomy" id="2593467"/>
    <lineage>
        <taxon>Eukaryota</taxon>
        <taxon>Metazoa</taxon>
        <taxon>Chordata</taxon>
        <taxon>Craniata</taxon>
        <taxon>Vertebrata</taxon>
        <taxon>Euteleostomi</taxon>
        <taxon>Archelosauria</taxon>
        <taxon>Archosauria</taxon>
        <taxon>Dinosauria</taxon>
        <taxon>Saurischia</taxon>
        <taxon>Theropoda</taxon>
        <taxon>Coelurosauria</taxon>
        <taxon>Aves</taxon>
        <taxon>Neognathae</taxon>
        <taxon>Neoaves</taxon>
        <taxon>Telluraves</taxon>
        <taxon>Australaves</taxon>
        <taxon>Passeriformes</taxon>
        <taxon>Meliphagoidea</taxon>
        <taxon>Maluridae</taxon>
        <taxon>Malurus</taxon>
    </lineage>
</organism>